<dbReference type="AlphaFoldDB" id="A0A7J7DNE9"/>
<gene>
    <name evidence="1" type="ORF">HS088_TW05G00620</name>
</gene>
<accession>A0A7J7DNE9</accession>
<comment type="caution">
    <text evidence="1">The sequence shown here is derived from an EMBL/GenBank/DDBJ whole genome shotgun (WGS) entry which is preliminary data.</text>
</comment>
<evidence type="ECO:0000313" key="2">
    <source>
        <dbReference type="Proteomes" id="UP000593562"/>
    </source>
</evidence>
<name>A0A7J7DNE9_TRIWF</name>
<dbReference type="InParanoid" id="A0A7J7DNE9"/>
<evidence type="ECO:0000313" key="1">
    <source>
        <dbReference type="EMBL" id="KAF5747890.1"/>
    </source>
</evidence>
<proteinExistence type="predicted"/>
<organism evidence="1 2">
    <name type="scientific">Tripterygium wilfordii</name>
    <name type="common">Thunder God vine</name>
    <dbReference type="NCBI Taxonomy" id="458696"/>
    <lineage>
        <taxon>Eukaryota</taxon>
        <taxon>Viridiplantae</taxon>
        <taxon>Streptophyta</taxon>
        <taxon>Embryophyta</taxon>
        <taxon>Tracheophyta</taxon>
        <taxon>Spermatophyta</taxon>
        <taxon>Magnoliopsida</taxon>
        <taxon>eudicotyledons</taxon>
        <taxon>Gunneridae</taxon>
        <taxon>Pentapetalae</taxon>
        <taxon>rosids</taxon>
        <taxon>fabids</taxon>
        <taxon>Celastrales</taxon>
        <taxon>Celastraceae</taxon>
        <taxon>Tripterygium</taxon>
    </lineage>
</organism>
<reference evidence="1 2" key="1">
    <citation type="journal article" date="2020" name="Nat. Commun.">
        <title>Genome of Tripterygium wilfordii and identification of cytochrome P450 involved in triptolide biosynthesis.</title>
        <authorList>
            <person name="Tu L."/>
            <person name="Su P."/>
            <person name="Zhang Z."/>
            <person name="Gao L."/>
            <person name="Wang J."/>
            <person name="Hu T."/>
            <person name="Zhou J."/>
            <person name="Zhang Y."/>
            <person name="Zhao Y."/>
            <person name="Liu Y."/>
            <person name="Song Y."/>
            <person name="Tong Y."/>
            <person name="Lu Y."/>
            <person name="Yang J."/>
            <person name="Xu C."/>
            <person name="Jia M."/>
            <person name="Peters R.J."/>
            <person name="Huang L."/>
            <person name="Gao W."/>
        </authorList>
    </citation>
    <scope>NUCLEOTIDE SEQUENCE [LARGE SCALE GENOMIC DNA]</scope>
    <source>
        <strain evidence="2">cv. XIE 37</strain>
        <tissue evidence="1">Leaf</tissue>
    </source>
</reference>
<sequence>MEGVADLSEIFLGQKSWLYAHARPVQARLSKSKLLVRINLYFATPMELKSIFLLFLLLTIPCIARGGSDHGLDSEEIYEIDYRGPETHSAIPPPVHRSHGNNQPLIHGQTDAARPVYSKTSLRGAKTITNFVRSLDFYKLYFIFQC</sequence>
<dbReference type="EMBL" id="JAAARO010000005">
    <property type="protein sequence ID" value="KAF5747890.1"/>
    <property type="molecule type" value="Genomic_DNA"/>
</dbReference>
<dbReference type="Proteomes" id="UP000593562">
    <property type="component" value="Unassembled WGS sequence"/>
</dbReference>
<protein>
    <submittedName>
        <fullName evidence="1">Uncharacterized protein</fullName>
    </submittedName>
</protein>
<keyword evidence="2" id="KW-1185">Reference proteome</keyword>
<dbReference type="FunCoup" id="A0A7J7DNE9">
    <property type="interactions" value="6"/>
</dbReference>